<comment type="caution">
    <text evidence="1">The sequence shown here is derived from an EMBL/GenBank/DDBJ whole genome shotgun (WGS) entry which is preliminary data.</text>
</comment>
<dbReference type="AlphaFoldDB" id="A0A1B7X870"/>
<organism evidence="1 2">
    <name type="scientific">Aphanizomenon flos-aquae WA102</name>
    <dbReference type="NCBI Taxonomy" id="1710896"/>
    <lineage>
        <taxon>Bacteria</taxon>
        <taxon>Bacillati</taxon>
        <taxon>Cyanobacteriota</taxon>
        <taxon>Cyanophyceae</taxon>
        <taxon>Nostocales</taxon>
        <taxon>Aphanizomenonaceae</taxon>
        <taxon>Aphanizomenon</taxon>
    </lineage>
</organism>
<reference evidence="1 2" key="1">
    <citation type="submission" date="2015-09" db="EMBL/GenBank/DDBJ databases">
        <title>Aphanizomenon flos-aquae WA102.</title>
        <authorList>
            <person name="Driscoll C."/>
        </authorList>
    </citation>
    <scope>NUCLEOTIDE SEQUENCE [LARGE SCALE GENOMIC DNA]</scope>
    <source>
        <strain evidence="1">WA102</strain>
    </source>
</reference>
<gene>
    <name evidence="1" type="ORF">AN484_00810</name>
</gene>
<evidence type="ECO:0000313" key="1">
    <source>
        <dbReference type="EMBL" id="OBQ45546.1"/>
    </source>
</evidence>
<name>A0A1B7X870_APHFL</name>
<dbReference type="Proteomes" id="UP000092093">
    <property type="component" value="Unassembled WGS sequence"/>
</dbReference>
<evidence type="ECO:0000313" key="2">
    <source>
        <dbReference type="Proteomes" id="UP000092093"/>
    </source>
</evidence>
<dbReference type="EMBL" id="LJOW01000002">
    <property type="protein sequence ID" value="OBQ45546.1"/>
    <property type="molecule type" value="Genomic_DNA"/>
</dbReference>
<protein>
    <submittedName>
        <fullName evidence="1">Uncharacterized protein</fullName>
    </submittedName>
</protein>
<accession>A0A1B7X870</accession>
<proteinExistence type="predicted"/>
<sequence length="66" mass="7783">MDLNTFKEYIKAHLISLEQDSEELQKQMGFYDDYDSDEYESLEIEDVSLNGQMIACYHLLGVLDER</sequence>